<evidence type="ECO:0000313" key="10">
    <source>
        <dbReference type="Proteomes" id="UP000503011"/>
    </source>
</evidence>
<evidence type="ECO:0000256" key="7">
    <source>
        <dbReference type="SAM" id="MobiDB-lite"/>
    </source>
</evidence>
<organism evidence="9 10">
    <name type="scientific">Phytohabitans suffuscus</name>
    <dbReference type="NCBI Taxonomy" id="624315"/>
    <lineage>
        <taxon>Bacteria</taxon>
        <taxon>Bacillati</taxon>
        <taxon>Actinomycetota</taxon>
        <taxon>Actinomycetes</taxon>
        <taxon>Micromonosporales</taxon>
        <taxon>Micromonosporaceae</taxon>
    </lineage>
</organism>
<evidence type="ECO:0000256" key="6">
    <source>
        <dbReference type="ARBA" id="ARBA00023136"/>
    </source>
</evidence>
<dbReference type="Pfam" id="PF05977">
    <property type="entry name" value="MFS_3"/>
    <property type="match status" value="1"/>
</dbReference>
<evidence type="ECO:0000256" key="5">
    <source>
        <dbReference type="ARBA" id="ARBA00022989"/>
    </source>
</evidence>
<dbReference type="AlphaFoldDB" id="A0A6F8Z0S8"/>
<evidence type="ECO:0000256" key="3">
    <source>
        <dbReference type="ARBA" id="ARBA00022475"/>
    </source>
</evidence>
<dbReference type="Proteomes" id="UP000503011">
    <property type="component" value="Chromosome"/>
</dbReference>
<feature type="compositionally biased region" description="Basic residues" evidence="7">
    <location>
        <begin position="253"/>
        <end position="262"/>
    </location>
</feature>
<keyword evidence="6 8" id="KW-0472">Membrane</keyword>
<feature type="transmembrane region" description="Helical" evidence="8">
    <location>
        <begin position="73"/>
        <end position="94"/>
    </location>
</feature>
<dbReference type="SUPFAM" id="SSF103473">
    <property type="entry name" value="MFS general substrate transporter"/>
    <property type="match status" value="1"/>
</dbReference>
<dbReference type="GO" id="GO:0005886">
    <property type="term" value="C:plasma membrane"/>
    <property type="evidence" value="ECO:0007669"/>
    <property type="project" value="UniProtKB-SubCell"/>
</dbReference>
<protein>
    <recommendedName>
        <fullName evidence="11">Major facilitator superfamily (MFS) profile domain-containing protein</fullName>
    </recommendedName>
</protein>
<dbReference type="EMBL" id="AP022871">
    <property type="protein sequence ID" value="BCB91853.1"/>
    <property type="molecule type" value="Genomic_DNA"/>
</dbReference>
<keyword evidence="10" id="KW-1185">Reference proteome</keyword>
<name>A0A6F8Z0S8_9ACTN</name>
<sequence>MTQVTAIGVGPEGPGPEGPAPEGSAPEGTAWANRDFRRLWLGSAVSSFGSEVAELALPLLALVTLSASAAEVGLLRVAQFLPFLLATLPLGVLVDRHRRRRLSFMVGADLGRFALLAVIPLGIWAGVARVELLYVVVFAAGILTVLYQIADFAFLPSLVRTDQLVDANGKIAATQSANEIGGRGLGGLIVQAASARWRWRSTRSPSSSRRSACAASGSNGRTPNRRTPNGRTPGRRIWPATPESAGRRGPVGRGRRPSKGCGRRWATATCVRCWARRPRSTCSTRCSSSG</sequence>
<dbReference type="InterPro" id="IPR010290">
    <property type="entry name" value="TM_effector"/>
</dbReference>
<keyword evidence="5 8" id="KW-1133">Transmembrane helix</keyword>
<dbReference type="InterPro" id="IPR036259">
    <property type="entry name" value="MFS_trans_sf"/>
</dbReference>
<evidence type="ECO:0000256" key="2">
    <source>
        <dbReference type="ARBA" id="ARBA00022448"/>
    </source>
</evidence>
<feature type="compositionally biased region" description="Low complexity" evidence="7">
    <location>
        <begin position="200"/>
        <end position="236"/>
    </location>
</feature>
<dbReference type="KEGG" id="psuu:Psuf_091660"/>
<comment type="subcellular location">
    <subcellularLocation>
        <location evidence="1">Cell membrane</location>
        <topology evidence="1">Multi-pass membrane protein</topology>
    </subcellularLocation>
</comment>
<dbReference type="Gene3D" id="1.20.1250.20">
    <property type="entry name" value="MFS general substrate transporter like domains"/>
    <property type="match status" value="1"/>
</dbReference>
<evidence type="ECO:0000256" key="8">
    <source>
        <dbReference type="SAM" id="Phobius"/>
    </source>
</evidence>
<keyword evidence="2" id="KW-0813">Transport</keyword>
<feature type="transmembrane region" description="Helical" evidence="8">
    <location>
        <begin position="106"/>
        <end position="126"/>
    </location>
</feature>
<feature type="transmembrane region" description="Helical" evidence="8">
    <location>
        <begin position="39"/>
        <end position="61"/>
    </location>
</feature>
<keyword evidence="3" id="KW-1003">Cell membrane</keyword>
<feature type="region of interest" description="Disordered" evidence="7">
    <location>
        <begin position="1"/>
        <end position="27"/>
    </location>
</feature>
<evidence type="ECO:0000256" key="1">
    <source>
        <dbReference type="ARBA" id="ARBA00004651"/>
    </source>
</evidence>
<reference evidence="9 10" key="1">
    <citation type="submission" date="2020-03" db="EMBL/GenBank/DDBJ databases">
        <title>Whole genome shotgun sequence of Phytohabitans suffuscus NBRC 105367.</title>
        <authorList>
            <person name="Komaki H."/>
            <person name="Tamura T."/>
        </authorList>
    </citation>
    <scope>NUCLEOTIDE SEQUENCE [LARGE SCALE GENOMIC DNA]</scope>
    <source>
        <strain evidence="9 10">NBRC 105367</strain>
    </source>
</reference>
<keyword evidence="4 8" id="KW-0812">Transmembrane</keyword>
<feature type="transmembrane region" description="Helical" evidence="8">
    <location>
        <begin position="132"/>
        <end position="150"/>
    </location>
</feature>
<gene>
    <name evidence="9" type="ORF">Psuf_091660</name>
</gene>
<feature type="region of interest" description="Disordered" evidence="7">
    <location>
        <begin position="200"/>
        <end position="262"/>
    </location>
</feature>
<evidence type="ECO:0000256" key="4">
    <source>
        <dbReference type="ARBA" id="ARBA00022692"/>
    </source>
</evidence>
<dbReference type="PANTHER" id="PTHR23513:SF6">
    <property type="entry name" value="MAJOR FACILITATOR SUPERFAMILY ASSOCIATED DOMAIN-CONTAINING PROTEIN"/>
    <property type="match status" value="1"/>
</dbReference>
<accession>A0A6F8Z0S8</accession>
<reference evidence="9 10" key="2">
    <citation type="submission" date="2020-03" db="EMBL/GenBank/DDBJ databases">
        <authorList>
            <person name="Ichikawa N."/>
            <person name="Kimura A."/>
            <person name="Kitahashi Y."/>
            <person name="Uohara A."/>
        </authorList>
    </citation>
    <scope>NUCLEOTIDE SEQUENCE [LARGE SCALE GENOMIC DNA]</scope>
    <source>
        <strain evidence="9 10">NBRC 105367</strain>
    </source>
</reference>
<evidence type="ECO:0000313" key="9">
    <source>
        <dbReference type="EMBL" id="BCB91853.1"/>
    </source>
</evidence>
<proteinExistence type="predicted"/>
<evidence type="ECO:0008006" key="11">
    <source>
        <dbReference type="Google" id="ProtNLM"/>
    </source>
</evidence>
<dbReference type="PANTHER" id="PTHR23513">
    <property type="entry name" value="INTEGRAL MEMBRANE EFFLUX PROTEIN-RELATED"/>
    <property type="match status" value="1"/>
</dbReference>